<accession>A0A8H3I7N6</accession>
<proteinExistence type="predicted"/>
<dbReference type="Proteomes" id="UP000664169">
    <property type="component" value="Unassembled WGS sequence"/>
</dbReference>
<evidence type="ECO:0000313" key="1">
    <source>
        <dbReference type="EMBL" id="CAF9910435.1"/>
    </source>
</evidence>
<organism evidence="1 2">
    <name type="scientific">Gomphillus americanus</name>
    <dbReference type="NCBI Taxonomy" id="1940652"/>
    <lineage>
        <taxon>Eukaryota</taxon>
        <taxon>Fungi</taxon>
        <taxon>Dikarya</taxon>
        <taxon>Ascomycota</taxon>
        <taxon>Pezizomycotina</taxon>
        <taxon>Lecanoromycetes</taxon>
        <taxon>OSLEUM clade</taxon>
        <taxon>Ostropomycetidae</taxon>
        <taxon>Ostropales</taxon>
        <taxon>Graphidaceae</taxon>
        <taxon>Gomphilloideae</taxon>
        <taxon>Gomphillus</taxon>
    </lineage>
</organism>
<gene>
    <name evidence="1" type="ORF">GOMPHAMPRED_007087</name>
</gene>
<protein>
    <submittedName>
        <fullName evidence="1">Uncharacterized protein</fullName>
    </submittedName>
</protein>
<evidence type="ECO:0000313" key="2">
    <source>
        <dbReference type="Proteomes" id="UP000664169"/>
    </source>
</evidence>
<comment type="caution">
    <text evidence="1">The sequence shown here is derived from an EMBL/GenBank/DDBJ whole genome shotgun (WGS) entry which is preliminary data.</text>
</comment>
<reference evidence="1" key="1">
    <citation type="submission" date="2021-03" db="EMBL/GenBank/DDBJ databases">
        <authorList>
            <person name="Tagirdzhanova G."/>
        </authorList>
    </citation>
    <scope>NUCLEOTIDE SEQUENCE</scope>
</reference>
<keyword evidence="2" id="KW-1185">Reference proteome</keyword>
<name>A0A8H3I7N6_9LECA</name>
<dbReference type="EMBL" id="CAJPDQ010000005">
    <property type="protein sequence ID" value="CAF9910435.1"/>
    <property type="molecule type" value="Genomic_DNA"/>
</dbReference>
<dbReference type="OrthoDB" id="5375558at2759"/>
<sequence>MKECQGYDPVFRGPASIQTAPSTMQALGQNFNDFTSIDPTLDSSIGIRPLPGEYDPNYQGYLTGMWKGHGGESAHVSIAPPLSIEEILDVGSGHPPPAIPLPSGLEPADRQVITGLFEHLYAPYIDKFLETKWFTNRGLDHLLNNVILLEKYKILKSRFIYTPANDMREYLVTQSLEAHIIWETMLLARQVSLSVAATNDPSSSIEIMEGVHDVAKRINAFEALVTNQKLNPANTLPEPTKSGATSPAGRPALQEQLLSREQNFWYFTSKFCALRDDAKSLEENPVEEIDKVLTDMRLLLDSRENRDILYSMAVIRHVGHKLATRAAAQAAGESTVGQLVSNNEDDPATKVNVARRFIQEEASGKGTNQVTQRVCGMAVMAWSKR</sequence>
<dbReference type="AlphaFoldDB" id="A0A8H3I7N6"/>